<reference evidence="1" key="1">
    <citation type="submission" date="2018-05" db="EMBL/GenBank/DDBJ databases">
        <authorList>
            <person name="Lanie J.A."/>
            <person name="Ng W.-L."/>
            <person name="Kazmierczak K.M."/>
            <person name="Andrzejewski T.M."/>
            <person name="Davidsen T.M."/>
            <person name="Wayne K.J."/>
            <person name="Tettelin H."/>
            <person name="Glass J.I."/>
            <person name="Rusch D."/>
            <person name="Podicherti R."/>
            <person name="Tsui H.-C.T."/>
            <person name="Winkler M.E."/>
        </authorList>
    </citation>
    <scope>NUCLEOTIDE SEQUENCE</scope>
</reference>
<dbReference type="EMBL" id="UINC01043685">
    <property type="protein sequence ID" value="SVB48078.1"/>
    <property type="molecule type" value="Genomic_DNA"/>
</dbReference>
<evidence type="ECO:0008006" key="2">
    <source>
        <dbReference type="Google" id="ProtNLM"/>
    </source>
</evidence>
<gene>
    <name evidence="1" type="ORF">METZ01_LOCUS200932</name>
</gene>
<organism evidence="1">
    <name type="scientific">marine metagenome</name>
    <dbReference type="NCBI Taxonomy" id="408172"/>
    <lineage>
        <taxon>unclassified sequences</taxon>
        <taxon>metagenomes</taxon>
        <taxon>ecological metagenomes</taxon>
    </lineage>
</organism>
<dbReference type="InterPro" id="IPR038713">
    <property type="entry name" value="Terminase_Gp1_N_sf"/>
</dbReference>
<dbReference type="AlphaFoldDB" id="A0A382EBK9"/>
<evidence type="ECO:0000313" key="1">
    <source>
        <dbReference type="EMBL" id="SVB48078.1"/>
    </source>
</evidence>
<protein>
    <recommendedName>
        <fullName evidence="2">Terminase small subunit</fullName>
    </recommendedName>
</protein>
<dbReference type="Gene3D" id="1.10.10.1400">
    <property type="entry name" value="Terminase, small subunit, N-terminal DNA-binding domain, HTH motif"/>
    <property type="match status" value="1"/>
</dbReference>
<accession>A0A382EBK9</accession>
<sequence>MKQVQLSDRQSSFIFYLVHQAKGRTEAARLAGFAAPRQSAFTLTQSPKIIAKIRQERNKVYQTELASTAVQTLKEVMEDTDAPASARIAAARTSLELAGDIGKHSQSQRNYEQNLAEMTPEELSAIIDRWEGEKAAIAKDITPV</sequence>
<proteinExistence type="predicted"/>
<name>A0A382EBK9_9ZZZZ</name>